<feature type="domain" description="EF-hand" evidence="2">
    <location>
        <begin position="38"/>
        <end position="73"/>
    </location>
</feature>
<dbReference type="FunFam" id="1.10.238.10:FF:000001">
    <property type="entry name" value="Calmodulin 1"/>
    <property type="match status" value="1"/>
</dbReference>
<dbReference type="Pfam" id="PF13499">
    <property type="entry name" value="EF-hand_7"/>
    <property type="match status" value="2"/>
</dbReference>
<dbReference type="InterPro" id="IPR050230">
    <property type="entry name" value="CALM/Myosin/TropC-like"/>
</dbReference>
<organism evidence="3 4">
    <name type="scientific">Eumeta variegata</name>
    <name type="common">Bagworm moth</name>
    <name type="synonym">Eumeta japonica</name>
    <dbReference type="NCBI Taxonomy" id="151549"/>
    <lineage>
        <taxon>Eukaryota</taxon>
        <taxon>Metazoa</taxon>
        <taxon>Ecdysozoa</taxon>
        <taxon>Arthropoda</taxon>
        <taxon>Hexapoda</taxon>
        <taxon>Insecta</taxon>
        <taxon>Pterygota</taxon>
        <taxon>Neoptera</taxon>
        <taxon>Endopterygota</taxon>
        <taxon>Lepidoptera</taxon>
        <taxon>Glossata</taxon>
        <taxon>Ditrysia</taxon>
        <taxon>Tineoidea</taxon>
        <taxon>Psychidae</taxon>
        <taxon>Oiketicinae</taxon>
        <taxon>Eumeta</taxon>
    </lineage>
</organism>
<sequence length="225" mass="25419">MDANIDLSATAEVSELEQLPGNSTKAKELHAKLHLTKEQRNNLRQAFNYLDRTGEGKIRNEDFRVAIKALGYQPTKEELMNMINAVDKGRTGKMSFKNFETALMRKMMSQDSDTDIMKTFRMFDMDDCGYITLDNLKTVNEILGTDLTEEEIEELIDDADKDFDGQPPKVFTNFSTSLGMIVRMRTALTKVPCGSLDAVASTCDAPGTMSRRPRASRRTVWEALR</sequence>
<dbReference type="AlphaFoldDB" id="A0A4C1VBV1"/>
<dbReference type="GO" id="GO:0005509">
    <property type="term" value="F:calcium ion binding"/>
    <property type="evidence" value="ECO:0007669"/>
    <property type="project" value="InterPro"/>
</dbReference>
<dbReference type="Gene3D" id="1.10.238.10">
    <property type="entry name" value="EF-hand"/>
    <property type="match status" value="2"/>
</dbReference>
<accession>A0A4C1VBV1</accession>
<dbReference type="SMART" id="SM00054">
    <property type="entry name" value="EFh"/>
    <property type="match status" value="3"/>
</dbReference>
<dbReference type="CDD" id="cd00051">
    <property type="entry name" value="EFh"/>
    <property type="match status" value="1"/>
</dbReference>
<keyword evidence="1" id="KW-0677">Repeat</keyword>
<dbReference type="STRING" id="151549.A0A4C1VBV1"/>
<evidence type="ECO:0000313" key="4">
    <source>
        <dbReference type="Proteomes" id="UP000299102"/>
    </source>
</evidence>
<evidence type="ECO:0000259" key="2">
    <source>
        <dbReference type="PROSITE" id="PS50222"/>
    </source>
</evidence>
<evidence type="ECO:0000313" key="3">
    <source>
        <dbReference type="EMBL" id="GBP36256.1"/>
    </source>
</evidence>
<dbReference type="PROSITE" id="PS50222">
    <property type="entry name" value="EF_HAND_2"/>
    <property type="match status" value="3"/>
</dbReference>
<evidence type="ECO:0000256" key="1">
    <source>
        <dbReference type="ARBA" id="ARBA00022737"/>
    </source>
</evidence>
<feature type="domain" description="EF-hand" evidence="2">
    <location>
        <begin position="111"/>
        <end position="146"/>
    </location>
</feature>
<dbReference type="InterPro" id="IPR011992">
    <property type="entry name" value="EF-hand-dom_pair"/>
</dbReference>
<dbReference type="SUPFAM" id="SSF47473">
    <property type="entry name" value="EF-hand"/>
    <property type="match status" value="1"/>
</dbReference>
<reference evidence="3 4" key="1">
    <citation type="journal article" date="2019" name="Commun. Biol.">
        <title>The bagworm genome reveals a unique fibroin gene that provides high tensile strength.</title>
        <authorList>
            <person name="Kono N."/>
            <person name="Nakamura H."/>
            <person name="Ohtoshi R."/>
            <person name="Tomita M."/>
            <person name="Numata K."/>
            <person name="Arakawa K."/>
        </authorList>
    </citation>
    <scope>NUCLEOTIDE SEQUENCE [LARGE SCALE GENOMIC DNA]</scope>
</reference>
<keyword evidence="4" id="KW-1185">Reference proteome</keyword>
<name>A0A4C1VBV1_EUMVA</name>
<dbReference type="OrthoDB" id="343296at2759"/>
<feature type="domain" description="EF-hand" evidence="2">
    <location>
        <begin position="74"/>
        <end position="109"/>
    </location>
</feature>
<dbReference type="GO" id="GO:0016460">
    <property type="term" value="C:myosin II complex"/>
    <property type="evidence" value="ECO:0007669"/>
    <property type="project" value="TreeGrafter"/>
</dbReference>
<dbReference type="InterPro" id="IPR002048">
    <property type="entry name" value="EF_hand_dom"/>
</dbReference>
<dbReference type="PANTHER" id="PTHR23048:SF0">
    <property type="entry name" value="CALMODULIN LIKE 3"/>
    <property type="match status" value="1"/>
</dbReference>
<dbReference type="Proteomes" id="UP000299102">
    <property type="component" value="Unassembled WGS sequence"/>
</dbReference>
<comment type="caution">
    <text evidence="3">The sequence shown here is derived from an EMBL/GenBank/DDBJ whole genome shotgun (WGS) entry which is preliminary data.</text>
</comment>
<gene>
    <name evidence="3" type="primary">CETN2</name>
    <name evidence="3" type="ORF">EVAR_85504_1</name>
</gene>
<protein>
    <submittedName>
        <fullName evidence="3">Centrin-2</fullName>
    </submittedName>
</protein>
<dbReference type="EMBL" id="BGZK01000316">
    <property type="protein sequence ID" value="GBP36256.1"/>
    <property type="molecule type" value="Genomic_DNA"/>
</dbReference>
<dbReference type="PANTHER" id="PTHR23048">
    <property type="entry name" value="MYOSIN LIGHT CHAIN 1, 3"/>
    <property type="match status" value="1"/>
</dbReference>
<proteinExistence type="predicted"/>